<accession>A0A1Y5Y9K0</accession>
<dbReference type="AlphaFoldDB" id="A0A1Y5Y9K0"/>
<dbReference type="Proteomes" id="UP000192674">
    <property type="component" value="Unassembled WGS sequence"/>
</dbReference>
<evidence type="ECO:0000313" key="1">
    <source>
        <dbReference type="EMBL" id="SMD27236.1"/>
    </source>
</evidence>
<evidence type="ECO:0000313" key="2">
    <source>
        <dbReference type="Proteomes" id="UP000192674"/>
    </source>
</evidence>
<name>A0A1Y5Y9K0_KIBAR</name>
<protein>
    <submittedName>
        <fullName evidence="1">Uncharacterized protein</fullName>
    </submittedName>
</protein>
<proteinExistence type="predicted"/>
<reference evidence="1 2" key="1">
    <citation type="submission" date="2017-04" db="EMBL/GenBank/DDBJ databases">
        <authorList>
            <person name="Afonso C.L."/>
            <person name="Miller P.J."/>
            <person name="Scott M.A."/>
            <person name="Spackman E."/>
            <person name="Goraichik I."/>
            <person name="Dimitrov K.M."/>
            <person name="Suarez D.L."/>
            <person name="Swayne D.E."/>
        </authorList>
    </citation>
    <scope>NUCLEOTIDE SEQUENCE [LARGE SCALE GENOMIC DNA]</scope>
    <source>
        <strain evidence="1 2">DSM 43828</strain>
    </source>
</reference>
<sequence>MDYQAGQIGRVVAVLPRLIKTAQQIESNNVDEADNRLAATVSARITT</sequence>
<gene>
    <name evidence="1" type="ORF">SAMN05661093_10837</name>
</gene>
<organism evidence="1 2">
    <name type="scientific">Kibdelosporangium aridum</name>
    <dbReference type="NCBI Taxonomy" id="2030"/>
    <lineage>
        <taxon>Bacteria</taxon>
        <taxon>Bacillati</taxon>
        <taxon>Actinomycetota</taxon>
        <taxon>Actinomycetes</taxon>
        <taxon>Pseudonocardiales</taxon>
        <taxon>Pseudonocardiaceae</taxon>
        <taxon>Kibdelosporangium</taxon>
    </lineage>
</organism>
<keyword evidence="2" id="KW-1185">Reference proteome</keyword>
<dbReference type="EMBL" id="FWXV01000021">
    <property type="protein sequence ID" value="SMD27236.1"/>
    <property type="molecule type" value="Genomic_DNA"/>
</dbReference>